<dbReference type="PANTHER" id="PTHR24221">
    <property type="entry name" value="ATP-BINDING CASSETTE SUB-FAMILY B"/>
    <property type="match status" value="1"/>
</dbReference>
<keyword evidence="6 7" id="KW-0472">Membrane</keyword>
<dbReference type="Proteomes" id="UP000001423">
    <property type="component" value="Chromosome"/>
</dbReference>
<protein>
    <submittedName>
        <fullName evidence="10">ABC transporter, multidrug efflux family</fullName>
    </submittedName>
</protein>
<dbReference type="AlphaFoldDB" id="Q7V6Z8"/>
<dbReference type="Gene3D" id="3.40.50.300">
    <property type="entry name" value="P-loop containing nucleotide triphosphate hydrolases"/>
    <property type="match status" value="1"/>
</dbReference>
<dbReference type="GO" id="GO:0034040">
    <property type="term" value="F:ATPase-coupled lipid transmembrane transporter activity"/>
    <property type="evidence" value="ECO:0007669"/>
    <property type="project" value="TreeGrafter"/>
</dbReference>
<dbReference type="PANTHER" id="PTHR24221:SF654">
    <property type="entry name" value="ATP-BINDING CASSETTE SUB-FAMILY B MEMBER 6"/>
    <property type="match status" value="1"/>
</dbReference>
<dbReference type="Pfam" id="PF00005">
    <property type="entry name" value="ABC_tran"/>
    <property type="match status" value="1"/>
</dbReference>
<dbReference type="GO" id="GO:0140359">
    <property type="term" value="F:ABC-type transporter activity"/>
    <property type="evidence" value="ECO:0007669"/>
    <property type="project" value="InterPro"/>
</dbReference>
<dbReference type="PROSITE" id="PS50893">
    <property type="entry name" value="ABC_TRANSPORTER_2"/>
    <property type="match status" value="1"/>
</dbReference>
<feature type="transmembrane region" description="Helical" evidence="7">
    <location>
        <begin position="269"/>
        <end position="292"/>
    </location>
</feature>
<proteinExistence type="predicted"/>
<evidence type="ECO:0000259" key="9">
    <source>
        <dbReference type="PROSITE" id="PS50929"/>
    </source>
</evidence>
<dbReference type="eggNOG" id="COG2274">
    <property type="taxonomic scope" value="Bacteria"/>
</dbReference>
<organism evidence="10 11">
    <name type="scientific">Prochlorococcus marinus (strain MIT 9313)</name>
    <dbReference type="NCBI Taxonomy" id="74547"/>
    <lineage>
        <taxon>Bacteria</taxon>
        <taxon>Bacillati</taxon>
        <taxon>Cyanobacteriota</taxon>
        <taxon>Cyanophyceae</taxon>
        <taxon>Synechococcales</taxon>
        <taxon>Prochlorococcaceae</taxon>
        <taxon>Prochlorococcus</taxon>
    </lineage>
</organism>
<dbReference type="SMART" id="SM00382">
    <property type="entry name" value="AAA"/>
    <property type="match status" value="1"/>
</dbReference>
<dbReference type="OrthoDB" id="516912at2"/>
<feature type="transmembrane region" description="Helical" evidence="7">
    <location>
        <begin position="418"/>
        <end position="445"/>
    </location>
</feature>
<evidence type="ECO:0000256" key="4">
    <source>
        <dbReference type="ARBA" id="ARBA00022840"/>
    </source>
</evidence>
<evidence type="ECO:0000256" key="7">
    <source>
        <dbReference type="SAM" id="Phobius"/>
    </source>
</evidence>
<keyword evidence="5 7" id="KW-1133">Transmembrane helix</keyword>
<feature type="transmembrane region" description="Helical" evidence="7">
    <location>
        <begin position="156"/>
        <end position="176"/>
    </location>
</feature>
<dbReference type="SMR" id="Q7V6Z8"/>
<keyword evidence="3" id="KW-0547">Nucleotide-binding</keyword>
<dbReference type="KEGG" id="pmt:PMT_0977"/>
<evidence type="ECO:0000259" key="8">
    <source>
        <dbReference type="PROSITE" id="PS50893"/>
    </source>
</evidence>
<dbReference type="GO" id="GO:0016887">
    <property type="term" value="F:ATP hydrolysis activity"/>
    <property type="evidence" value="ECO:0007669"/>
    <property type="project" value="InterPro"/>
</dbReference>
<dbReference type="InterPro" id="IPR011527">
    <property type="entry name" value="ABC1_TM_dom"/>
</dbReference>
<dbReference type="EMBL" id="BX548175">
    <property type="protein sequence ID" value="CAE21152.1"/>
    <property type="molecule type" value="Genomic_DNA"/>
</dbReference>
<sequence>MTTNPGREALLQARALEEELLFSYTPENEGEIELRLLGFCMAKLGRRQKRLQPLSGASIKELLNFNDIHHRKIEAPLDPNQAEYPLLVVFDAEHNTPFALYRHRGQNWLFDPQDESHRLCDSNLKLAATAYEVYPSLPETVLGPLAVLRFAFATELGALTALVITSAVVMLFTLSIPMLTNVLVSRILPQNDQNLLFQGLTVVVLIVIGSMATEFLQSLMLLRLESIADLRLQSAVWDRLMRLPMSFISKYTTGDLASRVSAISQLRQLIGNGVLSTLLSSLFAISFFVLMFVYDNQLALWASAFTLVAAICLLWITWRSIQLQRPLLESGAEITNFSLQAVMGMPQIRSAGSEPYLLVRWLREINRYASLQLRSNVYSDAMEQYGTLVTPLASLFMFAVVAYQVLNSPSEINLNQTLVAFISFNAAFSGFNGALTGAINLLANVAGRAAVLWRRAEPVLYADVEKGYQPEAIYHSLRGEFRLRGISYEFPESSEQLFNSLTLTIPAGQHTAITGASGCGKTTLVRMLLGFISPQTGELLVDGIPLTQLAIRAYRRQLGVVMQTARLNTGSIYEVICGGVGRSEDEVWQALEQAALADEVRAMPMQLETLLSDSGGNLSGGQVQRIAIARALITQPKVLIMDEATSALDNRSQERITQTIKELGMTRISIAHRLSTIQQADQIVILERNQPKEVMSGKWDELKSHGYLASMLASH</sequence>
<dbReference type="PROSITE" id="PS50929">
    <property type="entry name" value="ABC_TM1F"/>
    <property type="match status" value="1"/>
</dbReference>
<dbReference type="SUPFAM" id="SSF52540">
    <property type="entry name" value="P-loop containing nucleoside triphosphate hydrolases"/>
    <property type="match status" value="1"/>
</dbReference>
<evidence type="ECO:0000256" key="1">
    <source>
        <dbReference type="ARBA" id="ARBA00004651"/>
    </source>
</evidence>
<accession>Q7V6Z8</accession>
<dbReference type="InterPro" id="IPR027417">
    <property type="entry name" value="P-loop_NTPase"/>
</dbReference>
<evidence type="ECO:0000256" key="3">
    <source>
        <dbReference type="ARBA" id="ARBA00022741"/>
    </source>
</evidence>
<dbReference type="InterPro" id="IPR039421">
    <property type="entry name" value="Type_1_exporter"/>
</dbReference>
<evidence type="ECO:0000256" key="2">
    <source>
        <dbReference type="ARBA" id="ARBA00022692"/>
    </source>
</evidence>
<dbReference type="RefSeq" id="WP_011130350.1">
    <property type="nucleotide sequence ID" value="NC_005071.1"/>
</dbReference>
<dbReference type="GO" id="GO:0005886">
    <property type="term" value="C:plasma membrane"/>
    <property type="evidence" value="ECO:0007669"/>
    <property type="project" value="UniProtKB-SubCell"/>
</dbReference>
<feature type="transmembrane region" description="Helical" evidence="7">
    <location>
        <begin position="385"/>
        <end position="406"/>
    </location>
</feature>
<feature type="transmembrane region" description="Helical" evidence="7">
    <location>
        <begin position="196"/>
        <end position="216"/>
    </location>
</feature>
<name>Q7V6Z8_PROMM</name>
<dbReference type="InterPro" id="IPR003593">
    <property type="entry name" value="AAA+_ATPase"/>
</dbReference>
<dbReference type="Gene3D" id="1.20.1560.10">
    <property type="entry name" value="ABC transporter type 1, transmembrane domain"/>
    <property type="match status" value="1"/>
</dbReference>
<feature type="domain" description="ABC transporter" evidence="8">
    <location>
        <begin position="481"/>
        <end position="713"/>
    </location>
</feature>
<dbReference type="GO" id="GO:0005524">
    <property type="term" value="F:ATP binding"/>
    <property type="evidence" value="ECO:0007669"/>
    <property type="project" value="UniProtKB-KW"/>
</dbReference>
<keyword evidence="11" id="KW-1185">Reference proteome</keyword>
<feature type="transmembrane region" description="Helical" evidence="7">
    <location>
        <begin position="298"/>
        <end position="318"/>
    </location>
</feature>
<gene>
    <name evidence="10" type="ordered locus">PMT_0977</name>
</gene>
<dbReference type="HOGENOM" id="CLU_000604_84_3_3"/>
<evidence type="ECO:0000256" key="5">
    <source>
        <dbReference type="ARBA" id="ARBA00022989"/>
    </source>
</evidence>
<evidence type="ECO:0000313" key="10">
    <source>
        <dbReference type="EMBL" id="CAE21152.1"/>
    </source>
</evidence>
<dbReference type="InterPro" id="IPR003439">
    <property type="entry name" value="ABC_transporter-like_ATP-bd"/>
</dbReference>
<evidence type="ECO:0000256" key="6">
    <source>
        <dbReference type="ARBA" id="ARBA00023136"/>
    </source>
</evidence>
<dbReference type="SUPFAM" id="SSF90123">
    <property type="entry name" value="ABC transporter transmembrane region"/>
    <property type="match status" value="1"/>
</dbReference>
<keyword evidence="2 7" id="KW-0812">Transmembrane</keyword>
<keyword evidence="4" id="KW-0067">ATP-binding</keyword>
<feature type="domain" description="ABC transmembrane type-1" evidence="9">
    <location>
        <begin position="161"/>
        <end position="447"/>
    </location>
</feature>
<comment type="subcellular location">
    <subcellularLocation>
        <location evidence="1">Cell membrane</location>
        <topology evidence="1">Multi-pass membrane protein</topology>
    </subcellularLocation>
</comment>
<dbReference type="InterPro" id="IPR036640">
    <property type="entry name" value="ABC1_TM_sf"/>
</dbReference>
<reference evidence="10 11" key="1">
    <citation type="journal article" date="2003" name="Nature">
        <title>Genome divergence in two Prochlorococcus ecotypes reflects oceanic niche differentiation.</title>
        <authorList>
            <person name="Rocap G."/>
            <person name="Larimer F.W."/>
            <person name="Lamerdin J.E."/>
            <person name="Malfatti S."/>
            <person name="Chain P."/>
            <person name="Ahlgren N.A."/>
            <person name="Arellano A."/>
            <person name="Coleman M."/>
            <person name="Hauser L."/>
            <person name="Hess W.R."/>
            <person name="Johnson Z.I."/>
            <person name="Land M.L."/>
            <person name="Lindell D."/>
            <person name="Post A.F."/>
            <person name="Regala W."/>
            <person name="Shah M."/>
            <person name="Shaw S.L."/>
            <person name="Steglich C."/>
            <person name="Sullivan M.B."/>
            <person name="Ting C.S."/>
            <person name="Tolonen A."/>
            <person name="Webb E.A."/>
            <person name="Zinser E.R."/>
            <person name="Chisholm S.W."/>
        </authorList>
    </citation>
    <scope>NUCLEOTIDE SEQUENCE [LARGE SCALE GENOMIC DNA]</scope>
    <source>
        <strain evidence="11">MIT 9313</strain>
    </source>
</reference>
<dbReference type="Pfam" id="PF00664">
    <property type="entry name" value="ABC_membrane"/>
    <property type="match status" value="1"/>
</dbReference>
<evidence type="ECO:0000313" key="11">
    <source>
        <dbReference type="Proteomes" id="UP000001423"/>
    </source>
</evidence>